<dbReference type="InterPro" id="IPR002104">
    <property type="entry name" value="Integrase_catalytic"/>
</dbReference>
<dbReference type="GO" id="GO:0003677">
    <property type="term" value="F:DNA binding"/>
    <property type="evidence" value="ECO:0007669"/>
    <property type="project" value="InterPro"/>
</dbReference>
<evidence type="ECO:0000256" key="2">
    <source>
        <dbReference type="ARBA" id="ARBA00023172"/>
    </source>
</evidence>
<dbReference type="InterPro" id="IPR050090">
    <property type="entry name" value="Tyrosine_recombinase_XerCD"/>
</dbReference>
<accession>A0A9Q6LIE5</accession>
<dbReference type="GO" id="GO:0015074">
    <property type="term" value="P:DNA integration"/>
    <property type="evidence" value="ECO:0007669"/>
    <property type="project" value="UniProtKB-KW"/>
</dbReference>
<dbReference type="PROSITE" id="PS51898">
    <property type="entry name" value="TYR_RECOMBINASE"/>
    <property type="match status" value="1"/>
</dbReference>
<dbReference type="AlphaFoldDB" id="A0A9Q6LIE5"/>
<evidence type="ECO:0000313" key="4">
    <source>
        <dbReference type="EMBL" id="QGO04514.1"/>
    </source>
</evidence>
<dbReference type="PANTHER" id="PTHR30349:SF64">
    <property type="entry name" value="PROPHAGE INTEGRASE INTD-RELATED"/>
    <property type="match status" value="1"/>
</dbReference>
<organism evidence="4 5">
    <name type="scientific">Piscirickettsia salmonis</name>
    <dbReference type="NCBI Taxonomy" id="1238"/>
    <lineage>
        <taxon>Bacteria</taxon>
        <taxon>Pseudomonadati</taxon>
        <taxon>Pseudomonadota</taxon>
        <taxon>Gammaproteobacteria</taxon>
        <taxon>Thiotrichales</taxon>
        <taxon>Piscirickettsiaceae</taxon>
        <taxon>Piscirickettsia</taxon>
    </lineage>
</organism>
<dbReference type="CDD" id="cd00397">
    <property type="entry name" value="DNA_BRE_C"/>
    <property type="match status" value="1"/>
</dbReference>
<dbReference type="PANTHER" id="PTHR30349">
    <property type="entry name" value="PHAGE INTEGRASE-RELATED"/>
    <property type="match status" value="1"/>
</dbReference>
<dbReference type="Gene3D" id="1.10.443.10">
    <property type="entry name" value="Intergrase catalytic core"/>
    <property type="match status" value="1"/>
</dbReference>
<keyword evidence="1" id="KW-0229">DNA integration</keyword>
<reference evidence="4 5" key="1">
    <citation type="submission" date="2019-04" db="EMBL/GenBank/DDBJ databases">
        <title>Complete genome sequencing of Piscirickettsia salmonis strain Psal-009.</title>
        <authorList>
            <person name="Schober I."/>
            <person name="Bunk B."/>
            <person name="Sproer C."/>
            <person name="Carril G.P."/>
            <person name="Riedel T."/>
            <person name="Flores-Herrera P.A."/>
            <person name="Nourdin-Galindo G."/>
            <person name="Marshall S.H."/>
            <person name="Overmann J."/>
        </authorList>
    </citation>
    <scope>NUCLEOTIDE SEQUENCE [LARGE SCALE GENOMIC DNA]</scope>
    <source>
        <strain evidence="4 5">Psal-009</strain>
    </source>
</reference>
<dbReference type="Proteomes" id="UP000422232">
    <property type="component" value="Chromosome"/>
</dbReference>
<keyword evidence="5" id="KW-1185">Reference proteome</keyword>
<evidence type="ECO:0000259" key="3">
    <source>
        <dbReference type="PROSITE" id="PS51898"/>
    </source>
</evidence>
<feature type="domain" description="Tyr recombinase" evidence="3">
    <location>
        <begin position="5"/>
        <end position="194"/>
    </location>
</feature>
<dbReference type="Pfam" id="PF00589">
    <property type="entry name" value="Phage_integrase"/>
    <property type="match status" value="1"/>
</dbReference>
<dbReference type="GO" id="GO:0006310">
    <property type="term" value="P:DNA recombination"/>
    <property type="evidence" value="ECO:0007669"/>
    <property type="project" value="UniProtKB-KW"/>
</dbReference>
<dbReference type="SUPFAM" id="SSF56349">
    <property type="entry name" value="DNA breaking-rejoining enzymes"/>
    <property type="match status" value="1"/>
</dbReference>
<sequence length="196" mass="21835">MGLNKQAKILSERQEKAVLSSLQSTTYPTRNTVMFLLSIKAGLRAKEIAALTWDMLLTPEGQLCEAIHLRNTASKGKQGGRVIPLNKQLKQALSQLLDESKPKHGQRPVILSRRNSHFPTQTVVNWFAELYKNLGFEGCSSHSGRRTFVTRAAKNIIKAGGSLRDVQQLAGHTTLQTTQRYIEGDSEAKKRIVDLI</sequence>
<name>A0A9Q6LIE5_PISSA</name>
<gene>
    <name evidence="4" type="ORF">Psal009_00383</name>
</gene>
<dbReference type="RefSeq" id="WP_036780064.1">
    <property type="nucleotide sequence ID" value="NZ_CP013761.1"/>
</dbReference>
<dbReference type="InterPro" id="IPR013762">
    <property type="entry name" value="Integrase-like_cat_sf"/>
</dbReference>
<dbReference type="InterPro" id="IPR011010">
    <property type="entry name" value="DNA_brk_join_enz"/>
</dbReference>
<evidence type="ECO:0000313" key="5">
    <source>
        <dbReference type="Proteomes" id="UP000422232"/>
    </source>
</evidence>
<proteinExistence type="predicted"/>
<protein>
    <submittedName>
        <fullName evidence="4">Site-specific tyrosine recombinase XerC</fullName>
    </submittedName>
</protein>
<keyword evidence="2" id="KW-0233">DNA recombination</keyword>
<evidence type="ECO:0000256" key="1">
    <source>
        <dbReference type="ARBA" id="ARBA00022908"/>
    </source>
</evidence>
<dbReference type="EMBL" id="CP038908">
    <property type="protein sequence ID" value="QGO04514.1"/>
    <property type="molecule type" value="Genomic_DNA"/>
</dbReference>